<evidence type="ECO:0000313" key="2">
    <source>
        <dbReference type="EMBL" id="VEL39913.1"/>
    </source>
</evidence>
<comment type="caution">
    <text evidence="2">The sequence shown here is derived from an EMBL/GenBank/DDBJ whole genome shotgun (WGS) entry which is preliminary data.</text>
</comment>
<evidence type="ECO:0000313" key="3">
    <source>
        <dbReference type="Proteomes" id="UP000784294"/>
    </source>
</evidence>
<sequence length="104" mass="12005">MNFRVLYQHEGRIKVKRLQYNEFRPSSSGEIDQRITSSFTFIRNKGPPNNVISRESSKPSFSSYPQLHIFWKLQSAYSPIALLHSSSSSSSELNFARDDYRSLG</sequence>
<name>A0A448XM08_9PLAT</name>
<protein>
    <submittedName>
        <fullName evidence="2">Uncharacterized protein</fullName>
    </submittedName>
</protein>
<feature type="compositionally biased region" description="Basic and acidic residues" evidence="1">
    <location>
        <begin position="95"/>
        <end position="104"/>
    </location>
</feature>
<dbReference type="Proteomes" id="UP000784294">
    <property type="component" value="Unassembled WGS sequence"/>
</dbReference>
<keyword evidence="3" id="KW-1185">Reference proteome</keyword>
<proteinExistence type="predicted"/>
<organism evidence="2 3">
    <name type="scientific">Protopolystoma xenopodis</name>
    <dbReference type="NCBI Taxonomy" id="117903"/>
    <lineage>
        <taxon>Eukaryota</taxon>
        <taxon>Metazoa</taxon>
        <taxon>Spiralia</taxon>
        <taxon>Lophotrochozoa</taxon>
        <taxon>Platyhelminthes</taxon>
        <taxon>Monogenea</taxon>
        <taxon>Polyopisthocotylea</taxon>
        <taxon>Polystomatidea</taxon>
        <taxon>Polystomatidae</taxon>
        <taxon>Protopolystoma</taxon>
    </lineage>
</organism>
<dbReference type="EMBL" id="CAAALY010262965">
    <property type="protein sequence ID" value="VEL39913.1"/>
    <property type="molecule type" value="Genomic_DNA"/>
</dbReference>
<gene>
    <name evidence="2" type="ORF">PXEA_LOCUS33353</name>
</gene>
<feature type="region of interest" description="Disordered" evidence="1">
    <location>
        <begin position="85"/>
        <end position="104"/>
    </location>
</feature>
<dbReference type="AlphaFoldDB" id="A0A448XM08"/>
<evidence type="ECO:0000256" key="1">
    <source>
        <dbReference type="SAM" id="MobiDB-lite"/>
    </source>
</evidence>
<reference evidence="2" key="1">
    <citation type="submission" date="2018-11" db="EMBL/GenBank/DDBJ databases">
        <authorList>
            <consortium name="Pathogen Informatics"/>
        </authorList>
    </citation>
    <scope>NUCLEOTIDE SEQUENCE</scope>
</reference>
<accession>A0A448XM08</accession>